<evidence type="ECO:0000256" key="5">
    <source>
        <dbReference type="SAM" id="MobiDB-lite"/>
    </source>
</evidence>
<evidence type="ECO:0000313" key="8">
    <source>
        <dbReference type="EMBL" id="QPL52911.1"/>
    </source>
</evidence>
<keyword evidence="4" id="KW-0106">Calcium</keyword>
<feature type="compositionally biased region" description="Basic and acidic residues" evidence="5">
    <location>
        <begin position="125"/>
        <end position="136"/>
    </location>
</feature>
<feature type="region of interest" description="Disordered" evidence="5">
    <location>
        <begin position="30"/>
        <end position="364"/>
    </location>
</feature>
<dbReference type="Proteomes" id="UP000594435">
    <property type="component" value="Chromosome 1"/>
</dbReference>
<feature type="compositionally biased region" description="Basic and acidic residues" evidence="5">
    <location>
        <begin position="94"/>
        <end position="105"/>
    </location>
</feature>
<feature type="compositionally biased region" description="Basic and acidic residues" evidence="5">
    <location>
        <begin position="305"/>
        <end position="321"/>
    </location>
</feature>
<evidence type="ECO:0000256" key="1">
    <source>
        <dbReference type="ARBA" id="ARBA00004613"/>
    </source>
</evidence>
<evidence type="ECO:0000256" key="6">
    <source>
        <dbReference type="SAM" id="SignalP"/>
    </source>
</evidence>
<reference evidence="8 9" key="1">
    <citation type="submission" date="2020-11" db="EMBL/GenBank/DDBJ databases">
        <title>Complete and Circularized Genome Assembly of a human isolate of Vibrio navarrensis biotype pommerensis with MiSeq and MinION Sequence Data.</title>
        <authorList>
            <person name="Schwartz K."/>
            <person name="Borowiak M."/>
            <person name="Deneke C."/>
            <person name="Balau V."/>
            <person name="Metelmann C."/>
            <person name="Strauch E."/>
        </authorList>
    </citation>
    <scope>NUCLEOTIDE SEQUENCE [LARGE SCALE GENOMIC DNA]</scope>
    <source>
        <strain evidence="8 9">20-VB00237</strain>
    </source>
</reference>
<organism evidence="8 9">
    <name type="scientific">Vibrio navarrensis</name>
    <dbReference type="NCBI Taxonomy" id="29495"/>
    <lineage>
        <taxon>Bacteria</taxon>
        <taxon>Pseudomonadati</taxon>
        <taxon>Pseudomonadota</taxon>
        <taxon>Gammaproteobacteria</taxon>
        <taxon>Vibrionales</taxon>
        <taxon>Vibrionaceae</taxon>
        <taxon>Vibrio</taxon>
    </lineage>
</organism>
<evidence type="ECO:0000256" key="4">
    <source>
        <dbReference type="ARBA" id="ARBA00022837"/>
    </source>
</evidence>
<feature type="compositionally biased region" description="Basic and acidic residues" evidence="5">
    <location>
        <begin position="208"/>
        <end position="218"/>
    </location>
</feature>
<dbReference type="PROSITE" id="PS51257">
    <property type="entry name" value="PROKAR_LIPOPROTEIN"/>
    <property type="match status" value="1"/>
</dbReference>
<feature type="chain" id="PRO_5042587328" evidence="6">
    <location>
        <begin position="28"/>
        <end position="768"/>
    </location>
</feature>
<dbReference type="InterPro" id="IPR059100">
    <property type="entry name" value="TSP3_bac"/>
</dbReference>
<gene>
    <name evidence="8" type="ORF">I3X05_13005</name>
</gene>
<feature type="signal peptide" evidence="6">
    <location>
        <begin position="1"/>
        <end position="27"/>
    </location>
</feature>
<feature type="domain" description="Lcl C-terminal" evidence="7">
    <location>
        <begin position="685"/>
        <end position="765"/>
    </location>
</feature>
<feature type="compositionally biased region" description="Basic and acidic residues" evidence="5">
    <location>
        <begin position="156"/>
        <end position="167"/>
    </location>
</feature>
<feature type="compositionally biased region" description="Polar residues" evidence="5">
    <location>
        <begin position="291"/>
        <end position="300"/>
    </location>
</feature>
<dbReference type="AlphaFoldDB" id="A0AAJ4LTK5"/>
<keyword evidence="3 6" id="KW-0732">Signal</keyword>
<evidence type="ECO:0000256" key="3">
    <source>
        <dbReference type="ARBA" id="ARBA00022729"/>
    </source>
</evidence>
<proteinExistence type="predicted"/>
<accession>A0AAJ4LTK5</accession>
<name>A0AAJ4LTK5_9VIBR</name>
<keyword evidence="2" id="KW-0964">Secreted</keyword>
<comment type="subcellular location">
    <subcellularLocation>
        <location evidence="1">Secreted</location>
    </subcellularLocation>
</comment>
<dbReference type="Pfam" id="PF18884">
    <property type="entry name" value="TSP3_bac"/>
    <property type="match status" value="5"/>
</dbReference>
<dbReference type="Pfam" id="PF07603">
    <property type="entry name" value="Lcl_C"/>
    <property type="match status" value="1"/>
</dbReference>
<feature type="compositionally biased region" description="Basic and acidic residues" evidence="5">
    <location>
        <begin position="225"/>
        <end position="244"/>
    </location>
</feature>
<dbReference type="RefSeq" id="WP_337970759.1">
    <property type="nucleotide sequence ID" value="NZ_CP065217.1"/>
</dbReference>
<protein>
    <submittedName>
        <fullName evidence="8">DUF1566 domain-containing protein</fullName>
    </submittedName>
</protein>
<sequence>MKRTQFKMKKKHAMKVAPLMMSLLLMACGGEDSGLPSQSGVTDPCAPTSYTCDSDGDGYTNGEETDNGTNPDDPNDPVENGDKDDDGDGYTNGEEVKNGTDKDDPNDPVQGGNLDDDGDGLTNGEEVKNGTDKDDPNDPVQGGNLDDDGDGLTNGEEVKNGTDKDDPNDPVQGGDKDDDKDGIKNGKETVEGWDDNDPNNPVQGGNLDSDHDGLKDGLETVSGSDKNDPNDPVQDGDKDKDGDGIKNGLETVEGWDDNDANDPVQGGNEDKDGDGIKNGLEEVNGWDDNDANNPVENGNLDSDGDGLKDGREHAEGWDKDNPNSPVENGDEDKDGDGFKNGLETIEGWDDNDASNPIAPEKVQNPDLVLDNSAVVPGTTLQAVIEFGLEDSTQTYSTLNVADADHVTWSVLDGSQNQVTELELTSEGLVTIPAMEEIISLVNQPLTMRATFVDGGWFSGQAAQDETFEVKLALVDGEASEIVTTVDGEPSHESTLEVSKGSDVKVEAEFHFEDGSHYTTSSSEFVTWTVSPEDSGVTVDENGMVDTSGVTGSDNVVVTITATGHGPFEGVTKTTTLTITGPDFSTLSAAACGGQLNDADKTNATGECLKIATNNAGQWFTSSPSEAMVQALGYTKAVGSVDTNGGRTYASTNMETGSYGPAGGVFPRFDQLAIGNGDGVNGQFDRWCQDLAAMNFGGKADWRRPTQNELLSLFDERGDMYSFSGWPADEYAWTSTTNGPRYYRVMLGSGMTGSVLPEHDYYATCVSGS</sequence>
<feature type="compositionally biased region" description="Basic and acidic residues" evidence="5">
    <location>
        <begin position="174"/>
        <end position="190"/>
    </location>
</feature>
<dbReference type="EMBL" id="CP065217">
    <property type="protein sequence ID" value="QPL52911.1"/>
    <property type="molecule type" value="Genomic_DNA"/>
</dbReference>
<evidence type="ECO:0000313" key="9">
    <source>
        <dbReference type="Proteomes" id="UP000594435"/>
    </source>
</evidence>
<evidence type="ECO:0000256" key="2">
    <source>
        <dbReference type="ARBA" id="ARBA00022525"/>
    </source>
</evidence>
<evidence type="ECO:0000259" key="7">
    <source>
        <dbReference type="Pfam" id="PF07603"/>
    </source>
</evidence>
<dbReference type="InterPro" id="IPR011460">
    <property type="entry name" value="Lcl_C"/>
</dbReference>